<keyword evidence="1" id="KW-0560">Oxidoreductase</keyword>
<accession>A0A8H4W8J1</accession>
<dbReference type="PANTHER" id="PTHR43157">
    <property type="entry name" value="PHOSPHATIDYLINOSITOL-GLYCAN BIOSYNTHESIS CLASS F PROTEIN-RELATED"/>
    <property type="match status" value="1"/>
</dbReference>
<dbReference type="PANTHER" id="PTHR43157:SF61">
    <property type="entry name" value="DEHYDROGENASE_REDUCTASE FAMILY PROTEIN, PUTATIVE (AFU_ORTHOLOGUE AFUA_3G01250)-RELATED"/>
    <property type="match status" value="1"/>
</dbReference>
<dbReference type="AlphaFoldDB" id="A0A8H4W8J1"/>
<dbReference type="Proteomes" id="UP000566819">
    <property type="component" value="Unassembled WGS sequence"/>
</dbReference>
<dbReference type="EMBL" id="JAAMPI010000028">
    <property type="protein sequence ID" value="KAF4637286.1"/>
    <property type="molecule type" value="Genomic_DNA"/>
</dbReference>
<reference evidence="2 3" key="1">
    <citation type="submission" date="2020-03" db="EMBL/GenBank/DDBJ databases">
        <title>Draft Genome Sequence of Cudoniella acicularis.</title>
        <authorList>
            <person name="Buettner E."/>
            <person name="Kellner H."/>
        </authorList>
    </citation>
    <scope>NUCLEOTIDE SEQUENCE [LARGE SCALE GENOMIC DNA]</scope>
    <source>
        <strain evidence="2 3">DSM 108380</strain>
    </source>
</reference>
<comment type="caution">
    <text evidence="2">The sequence shown here is derived from an EMBL/GenBank/DDBJ whole genome shotgun (WGS) entry which is preliminary data.</text>
</comment>
<dbReference type="InterPro" id="IPR036291">
    <property type="entry name" value="NAD(P)-bd_dom_sf"/>
</dbReference>
<protein>
    <submittedName>
        <fullName evidence="2">Uncharacterized protein</fullName>
    </submittedName>
</protein>
<sequence>MALPFREFLAEQRLNLPLLATTKTCSGGTYIVTGANTGLSFETAKHLVGLKAAKVIIAVRNTTAGETAKAEIEAATNIRGVVEVWTLDLANFDSVKVFAKKVNDKLDRIDALVENAGIALLTWAMAEGHESSITVNVLGTLLLAVLLLPKMAESAQRFGILPHLVIVMSEVGFTAKAQFDNVKDDPFVKMNTKDMTDRYQLSKLMQVFAVRQLAALAPVSRTGVVVNCVNPGLCKTKLSRHGPFHLRMLLAGANMMLRRTVEMGSRTILYAAVAEKESHGCYTSACEMKENQVPSWITDEDGQQAQKRIWYGLVKELESVEPGYVKKIL</sequence>
<evidence type="ECO:0000313" key="3">
    <source>
        <dbReference type="Proteomes" id="UP000566819"/>
    </source>
</evidence>
<organism evidence="2 3">
    <name type="scientific">Cudoniella acicularis</name>
    <dbReference type="NCBI Taxonomy" id="354080"/>
    <lineage>
        <taxon>Eukaryota</taxon>
        <taxon>Fungi</taxon>
        <taxon>Dikarya</taxon>
        <taxon>Ascomycota</taxon>
        <taxon>Pezizomycotina</taxon>
        <taxon>Leotiomycetes</taxon>
        <taxon>Helotiales</taxon>
        <taxon>Tricladiaceae</taxon>
        <taxon>Cudoniella</taxon>
    </lineage>
</organism>
<dbReference type="PRINTS" id="PR00081">
    <property type="entry name" value="GDHRDH"/>
</dbReference>
<keyword evidence="3" id="KW-1185">Reference proteome</keyword>
<name>A0A8H4W8J1_9HELO</name>
<gene>
    <name evidence="2" type="ORF">G7Y89_g800</name>
</gene>
<dbReference type="OrthoDB" id="542013at2759"/>
<dbReference type="GO" id="GO:0016491">
    <property type="term" value="F:oxidoreductase activity"/>
    <property type="evidence" value="ECO:0007669"/>
    <property type="project" value="UniProtKB-KW"/>
</dbReference>
<dbReference type="InterPro" id="IPR002347">
    <property type="entry name" value="SDR_fam"/>
</dbReference>
<dbReference type="SUPFAM" id="SSF51735">
    <property type="entry name" value="NAD(P)-binding Rossmann-fold domains"/>
    <property type="match status" value="1"/>
</dbReference>
<dbReference type="Gene3D" id="3.40.50.720">
    <property type="entry name" value="NAD(P)-binding Rossmann-like Domain"/>
    <property type="match status" value="1"/>
</dbReference>
<proteinExistence type="predicted"/>
<evidence type="ECO:0000256" key="1">
    <source>
        <dbReference type="ARBA" id="ARBA00023002"/>
    </source>
</evidence>
<evidence type="ECO:0000313" key="2">
    <source>
        <dbReference type="EMBL" id="KAF4637286.1"/>
    </source>
</evidence>
<dbReference type="Pfam" id="PF00106">
    <property type="entry name" value="adh_short"/>
    <property type="match status" value="1"/>
</dbReference>